<name>A0ABS8WBW1_9GAMM</name>
<organism evidence="1 2">
    <name type="scientific">Motilimonas cestriensis</name>
    <dbReference type="NCBI Taxonomy" id="2742685"/>
    <lineage>
        <taxon>Bacteria</taxon>
        <taxon>Pseudomonadati</taxon>
        <taxon>Pseudomonadota</taxon>
        <taxon>Gammaproteobacteria</taxon>
        <taxon>Alteromonadales</taxon>
        <taxon>Alteromonadales genera incertae sedis</taxon>
        <taxon>Motilimonas</taxon>
    </lineage>
</organism>
<dbReference type="EMBL" id="JAIMJA010000007">
    <property type="protein sequence ID" value="MCE2594875.1"/>
    <property type="molecule type" value="Genomic_DNA"/>
</dbReference>
<evidence type="ECO:0000313" key="1">
    <source>
        <dbReference type="EMBL" id="MCE2594875.1"/>
    </source>
</evidence>
<keyword evidence="2" id="KW-1185">Reference proteome</keyword>
<dbReference type="Pfam" id="PF12847">
    <property type="entry name" value="Methyltransf_18"/>
    <property type="match status" value="1"/>
</dbReference>
<evidence type="ECO:0000313" key="2">
    <source>
        <dbReference type="Proteomes" id="UP001201273"/>
    </source>
</evidence>
<gene>
    <name evidence="1" type="ORF">K6Y31_08615</name>
</gene>
<sequence length="234" mass="26389">MKLSKRLTAIADHVNVAYPHIWDCCCDHGYLGRVILDKVLEQEKSAKVHFVDCVASITAPLVSQLQLKAIDSQYWQVHCIDVACLPLHPLINQRHCVIIAGVGGELTLQLVTSLLEQFPAHDIEFVLCPVHHQYALRQGLIALGLQLVAEQLVDENGRFYEIMVVSKQGQHRLYEVGSLMWQHTESRHLVYLQAKIKHYQRLGLGGQSSTGIITAYQNLLAKLHPTLNKIEGEY</sequence>
<dbReference type="Proteomes" id="UP001201273">
    <property type="component" value="Unassembled WGS sequence"/>
</dbReference>
<dbReference type="PANTHER" id="PTHR38451">
    <property type="entry name" value="TRNA (ADENINE(22)-N(1))-METHYLTRANSFERASE"/>
    <property type="match status" value="1"/>
</dbReference>
<comment type="caution">
    <text evidence="1">The sequence shown here is derived from an EMBL/GenBank/DDBJ whole genome shotgun (WGS) entry which is preliminary data.</text>
</comment>
<dbReference type="InterPro" id="IPR016876">
    <property type="entry name" value="UCP028234"/>
</dbReference>
<dbReference type="RefSeq" id="WP_233052385.1">
    <property type="nucleotide sequence ID" value="NZ_JAIMJA010000007.1"/>
</dbReference>
<protein>
    <submittedName>
        <fullName evidence="1">tRNA (Adenine(22)-N(1))-methyltransferase TrmK</fullName>
    </submittedName>
</protein>
<reference evidence="1 2" key="1">
    <citation type="journal article" date="2022" name="Environ. Microbiol. Rep.">
        <title>Eco-phylogenetic analyses reveal divergent evolution of vitamin B12 metabolism in the marine bacterial family 'Psychromonadaceae'.</title>
        <authorList>
            <person name="Jin X."/>
            <person name="Yang Y."/>
            <person name="Cao H."/>
            <person name="Gao B."/>
            <person name="Zhao Z."/>
        </authorList>
    </citation>
    <scope>NUCLEOTIDE SEQUENCE [LARGE SCALE GENOMIC DNA]</scope>
    <source>
        <strain evidence="1 2">MKS20</strain>
    </source>
</reference>
<dbReference type="Gene3D" id="3.40.50.150">
    <property type="entry name" value="Vaccinia Virus protein VP39"/>
    <property type="match status" value="1"/>
</dbReference>
<dbReference type="InterPro" id="IPR029063">
    <property type="entry name" value="SAM-dependent_MTases_sf"/>
</dbReference>
<dbReference type="PIRSF" id="PIRSF028234">
    <property type="entry name" value="UCP028234"/>
    <property type="match status" value="1"/>
</dbReference>
<proteinExistence type="predicted"/>
<dbReference type="PANTHER" id="PTHR38451:SF1">
    <property type="entry name" value="TRNA (ADENINE(22)-N(1))-METHYLTRANSFERASE"/>
    <property type="match status" value="1"/>
</dbReference>
<accession>A0ABS8WBW1</accession>